<gene>
    <name evidence="1" type="ORF">SAMN02745671_01140</name>
</gene>
<evidence type="ECO:0000313" key="1">
    <source>
        <dbReference type="EMBL" id="SHI61113.1"/>
    </source>
</evidence>
<evidence type="ECO:0000313" key="2">
    <source>
        <dbReference type="Proteomes" id="UP000191240"/>
    </source>
</evidence>
<protein>
    <submittedName>
        <fullName evidence="1">Uncharacterized protein</fullName>
    </submittedName>
</protein>
<dbReference type="AlphaFoldDB" id="A0A1M6CJL4"/>
<dbReference type="RefSeq" id="WP_080325619.1">
    <property type="nucleotide sequence ID" value="NZ_FQYW01000008.1"/>
</dbReference>
<dbReference type="Proteomes" id="UP000191240">
    <property type="component" value="Unassembled WGS sequence"/>
</dbReference>
<accession>A0A1M6CJL4</accession>
<dbReference type="EMBL" id="FQYW01000008">
    <property type="protein sequence ID" value="SHI61113.1"/>
    <property type="molecule type" value="Genomic_DNA"/>
</dbReference>
<dbReference type="OrthoDB" id="2629224at2"/>
<name>A0A1M6CJL4_9FIRM</name>
<sequence>MKTLKGWHESDTRTLEDYLQVGDEVDVDMVNYFRDILPPRSDLSNYLQVGEPYSIAQAKDGNCYSTWTTFHSESGKWYYKGHCFVGETTNREDWEWIKNG</sequence>
<reference evidence="1 2" key="1">
    <citation type="submission" date="2016-11" db="EMBL/GenBank/DDBJ databases">
        <authorList>
            <person name="Jaros S."/>
            <person name="Januszkiewicz K."/>
            <person name="Wedrychowicz H."/>
        </authorList>
    </citation>
    <scope>NUCLEOTIDE SEQUENCE [LARGE SCALE GENOMIC DNA]</scope>
    <source>
        <strain evidence="1 2">DSM 3074</strain>
    </source>
</reference>
<proteinExistence type="predicted"/>
<organism evidence="1 2">
    <name type="scientific">Anaerovibrio lipolyticus DSM 3074</name>
    <dbReference type="NCBI Taxonomy" id="1120997"/>
    <lineage>
        <taxon>Bacteria</taxon>
        <taxon>Bacillati</taxon>
        <taxon>Bacillota</taxon>
        <taxon>Negativicutes</taxon>
        <taxon>Selenomonadales</taxon>
        <taxon>Selenomonadaceae</taxon>
        <taxon>Anaerovibrio</taxon>
    </lineage>
</organism>